<dbReference type="InterPro" id="IPR051599">
    <property type="entry name" value="Cell_Envelope_Assoc"/>
</dbReference>
<dbReference type="PANTHER" id="PTHR30336">
    <property type="entry name" value="INNER MEMBRANE PROTEIN, PROBABLE PERMEASE"/>
    <property type="match status" value="1"/>
</dbReference>
<dbReference type="CDD" id="cd06259">
    <property type="entry name" value="YdcF-like"/>
    <property type="match status" value="1"/>
</dbReference>
<evidence type="ECO:0000259" key="1">
    <source>
        <dbReference type="Pfam" id="PF02698"/>
    </source>
</evidence>
<dbReference type="GO" id="GO:0005886">
    <property type="term" value="C:plasma membrane"/>
    <property type="evidence" value="ECO:0007669"/>
    <property type="project" value="TreeGrafter"/>
</dbReference>
<feature type="domain" description="DUF218" evidence="1">
    <location>
        <begin position="48"/>
        <end position="170"/>
    </location>
</feature>
<dbReference type="Proteomes" id="UP000319499">
    <property type="component" value="Unassembled WGS sequence"/>
</dbReference>
<dbReference type="Pfam" id="PF02698">
    <property type="entry name" value="DUF218"/>
    <property type="match status" value="1"/>
</dbReference>
<evidence type="ECO:0000313" key="3">
    <source>
        <dbReference type="Proteomes" id="UP000319499"/>
    </source>
</evidence>
<organism evidence="2 3">
    <name type="scientific">Apibacter muscae</name>
    <dbReference type="NCBI Taxonomy" id="2509004"/>
    <lineage>
        <taxon>Bacteria</taxon>
        <taxon>Pseudomonadati</taxon>
        <taxon>Bacteroidota</taxon>
        <taxon>Flavobacteriia</taxon>
        <taxon>Flavobacteriales</taxon>
        <taxon>Weeksellaceae</taxon>
        <taxon>Apibacter</taxon>
    </lineage>
</organism>
<sequence>MNLKKLLKIAIAFVILLLVIIVLADWAVSRLSKKYLYDSTEQIPANRVAMVLGTSKKLQSGQNNLYFVYRIKAAADLYHAGKATIFVVSGDNSQKDYNESQDMKDDLVKAGVPADSIFLDNAGLRTLDSVIRMKEIFGQNKFTIVSQKFHNERAITLARHYDIEAVGYNAQDVTAYYGFKTMLREKLARVKMFIDLILNKQPKFLGEKIKLP</sequence>
<dbReference type="OrthoDB" id="9782395at2"/>
<proteinExistence type="predicted"/>
<keyword evidence="3" id="KW-1185">Reference proteome</keyword>
<name>A0A563DAS0_9FLAO</name>
<comment type="caution">
    <text evidence="2">The sequence shown here is derived from an EMBL/GenBank/DDBJ whole genome shotgun (WGS) entry which is preliminary data.</text>
</comment>
<dbReference type="RefSeq" id="WP_146262657.1">
    <property type="nucleotide sequence ID" value="NZ_SELG01000038.1"/>
</dbReference>
<dbReference type="InterPro" id="IPR003848">
    <property type="entry name" value="DUF218"/>
</dbReference>
<gene>
    <name evidence="2" type="ORF">ETU09_07645</name>
</gene>
<accession>A0A563DAS0</accession>
<evidence type="ECO:0000313" key="2">
    <source>
        <dbReference type="EMBL" id="TWP27310.1"/>
    </source>
</evidence>
<reference evidence="2 3" key="1">
    <citation type="submission" date="2019-02" db="EMBL/GenBank/DDBJ databases">
        <title>Apibacter muscae sp. nov.: a novel member of the house fly microbiota.</title>
        <authorList>
            <person name="Park R."/>
        </authorList>
    </citation>
    <scope>NUCLEOTIDE SEQUENCE [LARGE SCALE GENOMIC DNA]</scope>
    <source>
        <strain evidence="2 3">AL1</strain>
    </source>
</reference>
<dbReference type="AlphaFoldDB" id="A0A563DAS0"/>
<protein>
    <submittedName>
        <fullName evidence="2">Vancomycin high temperature exclusion protein</fullName>
    </submittedName>
</protein>
<dbReference type="PANTHER" id="PTHR30336:SF6">
    <property type="entry name" value="INTEGRAL MEMBRANE PROTEIN"/>
    <property type="match status" value="1"/>
</dbReference>
<dbReference type="EMBL" id="SELH01000023">
    <property type="protein sequence ID" value="TWP27310.1"/>
    <property type="molecule type" value="Genomic_DNA"/>
</dbReference>